<comment type="caution">
    <text evidence="4">The sequence shown here is derived from an EMBL/GenBank/DDBJ whole genome shotgun (WGS) entry which is preliminary data.</text>
</comment>
<proteinExistence type="predicted"/>
<dbReference type="InterPro" id="IPR012162">
    <property type="entry name" value="PNPase"/>
</dbReference>
<evidence type="ECO:0000256" key="1">
    <source>
        <dbReference type="ARBA" id="ARBA00022884"/>
    </source>
</evidence>
<dbReference type="SUPFAM" id="SSF46915">
    <property type="entry name" value="Polynucleotide phosphorylase/guanosine pentaphosphate synthase (PNPase/GPSI), domain 3"/>
    <property type="match status" value="1"/>
</dbReference>
<dbReference type="InterPro" id="IPR001247">
    <property type="entry name" value="ExoRNase_PH_dom1"/>
</dbReference>
<sequence length="381" mass="44535">MIESFSNELNENIILNAIEYGYKNNINLINNINEFSNNVKTNDIIENNNKDNNYLFDLIYNTEFENINESYLINNKEQRKIKINNIKENLYNKIINLNLEYSKENIFYNFNKIEKIIYRKNIIKNNLRLDNRKYDDIRNIDIRLNILSKTHGSSLFTRGNTQSLSVITLGFDKYLQEDDKIIFHYNFLNYCFNEFGMLNYPKRREIGHGRLVKKSISPLINIKKFPYFLRIVSEIIESDGSSSMASVCSSSLSLMCAGVPIKEHIAGIAMGLIFIDNNNYIILTDISGEEDNFGDMDIKISRSKNGITAIQMDIKTNNIININIIKEILFKSKEAILKILNIMNNSINKPNKISNNAPIYYSFNIDKNKIKRINRKRWYNN</sequence>
<dbReference type="InterPro" id="IPR036345">
    <property type="entry name" value="ExoRNase_PH_dom2_sf"/>
</dbReference>
<accession>A0ABT0TX25</accession>
<feature type="domain" description="Exoribonuclease phosphorolytic" evidence="2">
    <location>
        <begin position="137"/>
        <end position="260"/>
    </location>
</feature>
<feature type="domain" description="Polyribonucleotide nucleotidyltransferase RNA-binding" evidence="3">
    <location>
        <begin position="58"/>
        <end position="133"/>
    </location>
</feature>
<organism evidence="4 5">
    <name type="scientific">endosymbiont of Metamasius hemipterus</name>
    <dbReference type="NCBI Taxonomy" id="204627"/>
    <lineage>
        <taxon>Bacteria</taxon>
        <taxon>Pseudomonadati</taxon>
        <taxon>Pseudomonadota</taxon>
        <taxon>Gammaproteobacteria</taxon>
        <taxon>Candidatus Nardonella</taxon>
    </lineage>
</organism>
<dbReference type="Pfam" id="PF03726">
    <property type="entry name" value="PNPase"/>
    <property type="match status" value="1"/>
</dbReference>
<evidence type="ECO:0000313" key="5">
    <source>
        <dbReference type="Proteomes" id="UP001203831"/>
    </source>
</evidence>
<dbReference type="EMBL" id="JAKMAI010000003">
    <property type="protein sequence ID" value="MCM0158248.1"/>
    <property type="molecule type" value="Genomic_DNA"/>
</dbReference>
<dbReference type="PANTHER" id="PTHR11252">
    <property type="entry name" value="POLYRIBONUCLEOTIDE NUCLEOTIDYLTRANSFERASE"/>
    <property type="match status" value="1"/>
</dbReference>
<keyword evidence="5" id="KW-1185">Reference proteome</keyword>
<dbReference type="InterPro" id="IPR036456">
    <property type="entry name" value="PNPase_PH_RNA-bd_sf"/>
</dbReference>
<evidence type="ECO:0000313" key="4">
    <source>
        <dbReference type="EMBL" id="MCM0158248.1"/>
    </source>
</evidence>
<dbReference type="Proteomes" id="UP001203831">
    <property type="component" value="Unassembled WGS sequence"/>
</dbReference>
<dbReference type="Gene3D" id="3.30.230.70">
    <property type="entry name" value="GHMP Kinase, N-terminal domain"/>
    <property type="match status" value="1"/>
</dbReference>
<dbReference type="Pfam" id="PF01138">
    <property type="entry name" value="RNase_PH"/>
    <property type="match status" value="1"/>
</dbReference>
<reference evidence="4" key="1">
    <citation type="submission" date="2022-01" db="EMBL/GenBank/DDBJ databases">
        <title>Genome assemble of Metamasius hemipterus Nardonella endosymbiont.</title>
        <authorList>
            <person name="Palmieri L."/>
            <person name="Pavarini R."/>
            <person name="Sharma P."/>
        </authorList>
    </citation>
    <scope>NUCLEOTIDE SEQUENCE [LARGE SCALE GENOMIC DNA]</scope>
    <source>
        <strain evidence="4">NARMHE1</strain>
    </source>
</reference>
<dbReference type="SUPFAM" id="SSF55666">
    <property type="entry name" value="Ribonuclease PH domain 2-like"/>
    <property type="match status" value="1"/>
</dbReference>
<dbReference type="InterPro" id="IPR027408">
    <property type="entry name" value="PNPase/RNase_PH_dom_sf"/>
</dbReference>
<dbReference type="InterPro" id="IPR015848">
    <property type="entry name" value="PNPase_PH_RNA-bd_bac/org-type"/>
</dbReference>
<evidence type="ECO:0000259" key="3">
    <source>
        <dbReference type="Pfam" id="PF03726"/>
    </source>
</evidence>
<dbReference type="SUPFAM" id="SSF54211">
    <property type="entry name" value="Ribosomal protein S5 domain 2-like"/>
    <property type="match status" value="1"/>
</dbReference>
<dbReference type="RefSeq" id="WP_250672615.1">
    <property type="nucleotide sequence ID" value="NZ_JAKMAI010000003.1"/>
</dbReference>
<protein>
    <submittedName>
        <fullName evidence="4">Uncharacterized protein</fullName>
    </submittedName>
</protein>
<dbReference type="InterPro" id="IPR020568">
    <property type="entry name" value="Ribosomal_Su5_D2-typ_SF"/>
</dbReference>
<evidence type="ECO:0000259" key="2">
    <source>
        <dbReference type="Pfam" id="PF01138"/>
    </source>
</evidence>
<keyword evidence="1" id="KW-0694">RNA-binding</keyword>
<name>A0ABT0TX25_9GAMM</name>
<dbReference type="PANTHER" id="PTHR11252:SF0">
    <property type="entry name" value="POLYRIBONUCLEOTIDE NUCLEOTIDYLTRANSFERASE 1, MITOCHONDRIAL"/>
    <property type="match status" value="1"/>
</dbReference>
<gene>
    <name evidence="4" type="ORF">L7J86_00290</name>
</gene>